<accession>A0A1I7UE90</accession>
<evidence type="ECO:0000259" key="1">
    <source>
        <dbReference type="Pfam" id="PF26530"/>
    </source>
</evidence>
<name>A0A1I7UE90_9PELO</name>
<dbReference type="PANTHER" id="PTHR33940:SF1">
    <property type="entry name" value="APOLIPOPHORIN-RELATED"/>
    <property type="match status" value="1"/>
</dbReference>
<keyword evidence="2" id="KW-1185">Reference proteome</keyword>
<feature type="domain" description="NTF2-like" evidence="1">
    <location>
        <begin position="378"/>
        <end position="419"/>
    </location>
</feature>
<dbReference type="Proteomes" id="UP000095282">
    <property type="component" value="Unplaced"/>
</dbReference>
<dbReference type="STRING" id="1561998.A0A1I7UE90"/>
<dbReference type="Pfam" id="PF26530">
    <property type="entry name" value="NTF2_3"/>
    <property type="match status" value="4"/>
</dbReference>
<dbReference type="InterPro" id="IPR058721">
    <property type="entry name" value="NTF2_3"/>
</dbReference>
<organism evidence="2 3">
    <name type="scientific">Caenorhabditis tropicalis</name>
    <dbReference type="NCBI Taxonomy" id="1561998"/>
    <lineage>
        <taxon>Eukaryota</taxon>
        <taxon>Metazoa</taxon>
        <taxon>Ecdysozoa</taxon>
        <taxon>Nematoda</taxon>
        <taxon>Chromadorea</taxon>
        <taxon>Rhabditida</taxon>
        <taxon>Rhabditina</taxon>
        <taxon>Rhabditomorpha</taxon>
        <taxon>Rhabditoidea</taxon>
        <taxon>Rhabditidae</taxon>
        <taxon>Peloderinae</taxon>
        <taxon>Caenorhabditis</taxon>
    </lineage>
</organism>
<protein>
    <submittedName>
        <fullName evidence="3">FACT complex subunit SSRP1</fullName>
    </submittedName>
</protein>
<reference evidence="3" key="1">
    <citation type="submission" date="2016-11" db="UniProtKB">
        <authorList>
            <consortium name="WormBaseParasite"/>
        </authorList>
    </citation>
    <scope>IDENTIFICATION</scope>
</reference>
<dbReference type="PANTHER" id="PTHR33940">
    <property type="entry name" value="PROTEIN CBG13625"/>
    <property type="match status" value="1"/>
</dbReference>
<feature type="domain" description="NTF2-like" evidence="1">
    <location>
        <begin position="1"/>
        <end position="98"/>
    </location>
</feature>
<feature type="domain" description="NTF2-like" evidence="1">
    <location>
        <begin position="141"/>
        <end position="244"/>
    </location>
</feature>
<dbReference type="AlphaFoldDB" id="A0A1I7UE90"/>
<evidence type="ECO:0000313" key="2">
    <source>
        <dbReference type="Proteomes" id="UP000095282"/>
    </source>
</evidence>
<dbReference type="eggNOG" id="KOG4297">
    <property type="taxonomic scope" value="Eukaryota"/>
</dbReference>
<proteinExistence type="predicted"/>
<sequence length="419" mass="46400">MVRSIESKDVSIISGLFEPDFVLKGCKGVYDKTKIIALLEKLPTGTKFSFTLKSSQDTGSSIKYTVSITGFDKNEVIAEFILNKKDQQLESGSVPACQPKSLRGFFQNRPVIPVNRFFAEDTPVIRIESSRSFFDIQNRPIVQKFLDKIERAFTSKDSSVISDLFFPSFTFLSCGNHVFNRTETVHSLMSSDWHGVVTDAKDLESIVNLKISFNGLSKKQFVGEFLLDKAREQLAIGAGYNCDKGIKSRGFIAQDNAQATVEKFLVRMVNAVGSGEKSLVSGLFGEKFSFKGCKGTYTRDQAVAMLMFIPKGTNFGYKITSVEDLGSTIKCTTVATGLASSEVEFDFVLNKNDDKLESAEMPNCGSRRLSTYAENADDVINRFLGQLKETIASRDSTSIGKLFDDNFLFKGCKGTYTKS</sequence>
<evidence type="ECO:0000313" key="3">
    <source>
        <dbReference type="WBParaSite" id="Csp11.Scaffold629.g8444.t1"/>
    </source>
</evidence>
<feature type="domain" description="NTF2-like" evidence="1">
    <location>
        <begin position="259"/>
        <end position="365"/>
    </location>
</feature>
<dbReference type="WBParaSite" id="Csp11.Scaffold629.g8444.t1">
    <property type="protein sequence ID" value="Csp11.Scaffold629.g8444.t1"/>
    <property type="gene ID" value="Csp11.Scaffold629.g8444"/>
</dbReference>